<feature type="region of interest" description="Disordered" evidence="1">
    <location>
        <begin position="1"/>
        <end position="30"/>
    </location>
</feature>
<reference evidence="2 3" key="1">
    <citation type="submission" date="2023-07" db="EMBL/GenBank/DDBJ databases">
        <title>Sequencing the genomes of 1000 actinobacteria strains.</title>
        <authorList>
            <person name="Klenk H.-P."/>
        </authorList>
    </citation>
    <scope>NUCLEOTIDE SEQUENCE [LARGE SCALE GENOMIC DNA]</scope>
    <source>
        <strain evidence="2 3">DSM 44709</strain>
    </source>
</reference>
<evidence type="ECO:0000256" key="1">
    <source>
        <dbReference type="SAM" id="MobiDB-lite"/>
    </source>
</evidence>
<evidence type="ECO:0000313" key="3">
    <source>
        <dbReference type="Proteomes" id="UP001240236"/>
    </source>
</evidence>
<protein>
    <submittedName>
        <fullName evidence="2">Uncharacterized protein</fullName>
    </submittedName>
</protein>
<dbReference type="Proteomes" id="UP001240236">
    <property type="component" value="Unassembled WGS sequence"/>
</dbReference>
<dbReference type="AlphaFoldDB" id="A0AAE4AXU3"/>
<organism evidence="2 3">
    <name type="scientific">Catenuloplanes indicus</name>
    <dbReference type="NCBI Taxonomy" id="137267"/>
    <lineage>
        <taxon>Bacteria</taxon>
        <taxon>Bacillati</taxon>
        <taxon>Actinomycetota</taxon>
        <taxon>Actinomycetes</taxon>
        <taxon>Micromonosporales</taxon>
        <taxon>Micromonosporaceae</taxon>
        <taxon>Catenuloplanes</taxon>
    </lineage>
</organism>
<feature type="compositionally biased region" description="Basic and acidic residues" evidence="1">
    <location>
        <begin position="1"/>
        <end position="13"/>
    </location>
</feature>
<dbReference type="Gene3D" id="1.10.1780.10">
    <property type="entry name" value="Clp, N-terminal domain"/>
    <property type="match status" value="1"/>
</dbReference>
<gene>
    <name evidence="2" type="ORF">J2S42_002760</name>
</gene>
<accession>A0AAE4AXU3</accession>
<keyword evidence="3" id="KW-1185">Reference proteome</keyword>
<comment type="caution">
    <text evidence="2">The sequence shown here is derived from an EMBL/GenBank/DDBJ whole genome shotgun (WGS) entry which is preliminary data.</text>
</comment>
<dbReference type="InterPro" id="IPR036628">
    <property type="entry name" value="Clp_N_dom_sf"/>
</dbReference>
<dbReference type="EMBL" id="JAUSUZ010000001">
    <property type="protein sequence ID" value="MDQ0366091.1"/>
    <property type="molecule type" value="Genomic_DNA"/>
</dbReference>
<dbReference type="RefSeq" id="WP_307239162.1">
    <property type="nucleotide sequence ID" value="NZ_JAUSUZ010000001.1"/>
</dbReference>
<proteinExistence type="predicted"/>
<evidence type="ECO:0000313" key="2">
    <source>
        <dbReference type="EMBL" id="MDQ0366091.1"/>
    </source>
</evidence>
<name>A0AAE4AXU3_9ACTN</name>
<sequence length="225" mass="24205">MTTPDRSDDDPHRAWPPGSSGRDARRLTGRAGPLARFRTGARRAIAPAGTLIRFDDGARQAIVRAGLLAREAGRARLDDETLLVALSTSAHVTARLGVPADAVRGACPGAATGRDRELLATLGIDLDEIRSRLPARIDDPARWRLHRPVLLPLRLRLSGPGISLVLTEAARKAVEVALNLRGYGTPVTEDGLLRGILADHRTPSGRALTRLPVDLRRLSATVFAR</sequence>